<proteinExistence type="predicted"/>
<dbReference type="AlphaFoldDB" id="A0A0D5NRQ7"/>
<dbReference type="KEGG" id="pbj:VN24_11170"/>
<dbReference type="Proteomes" id="UP000032633">
    <property type="component" value="Chromosome"/>
</dbReference>
<dbReference type="STRING" id="1126833.VN24_11170"/>
<name>A0A0D5NRQ7_9BACL</name>
<dbReference type="Pfam" id="PF04402">
    <property type="entry name" value="SIMPL"/>
    <property type="match status" value="1"/>
</dbReference>
<evidence type="ECO:0008006" key="3">
    <source>
        <dbReference type="Google" id="ProtNLM"/>
    </source>
</evidence>
<keyword evidence="2" id="KW-1185">Reference proteome</keyword>
<reference evidence="2" key="2">
    <citation type="submission" date="2015-03" db="EMBL/GenBank/DDBJ databases">
        <title>Genome sequence of Paenibacillus beijingensis strain DSM 24997T.</title>
        <authorList>
            <person name="Kwak Y."/>
            <person name="Shin J.-H."/>
        </authorList>
    </citation>
    <scope>NUCLEOTIDE SEQUENCE [LARGE SCALE GENOMIC DNA]</scope>
    <source>
        <strain evidence="2">DSM 24997</strain>
    </source>
</reference>
<dbReference type="Gene3D" id="3.30.110.170">
    <property type="entry name" value="Protein of unknown function (DUF541), domain 1"/>
    <property type="match status" value="1"/>
</dbReference>
<dbReference type="EMBL" id="CP011058">
    <property type="protein sequence ID" value="AJY77657.1"/>
    <property type="molecule type" value="Genomic_DNA"/>
</dbReference>
<gene>
    <name evidence="1" type="ORF">VN24_11170</name>
</gene>
<organism evidence="1 2">
    <name type="scientific">Paenibacillus beijingensis</name>
    <dbReference type="NCBI Taxonomy" id="1126833"/>
    <lineage>
        <taxon>Bacteria</taxon>
        <taxon>Bacillati</taxon>
        <taxon>Bacillota</taxon>
        <taxon>Bacilli</taxon>
        <taxon>Bacillales</taxon>
        <taxon>Paenibacillaceae</taxon>
        <taxon>Paenibacillus</taxon>
    </lineage>
</organism>
<evidence type="ECO:0000313" key="1">
    <source>
        <dbReference type="EMBL" id="AJY77657.1"/>
    </source>
</evidence>
<dbReference type="InterPro" id="IPR007497">
    <property type="entry name" value="SIMPL/DUF541"/>
</dbReference>
<dbReference type="HOGENOM" id="CLU_080344_1_1_9"/>
<dbReference type="InterPro" id="IPR052022">
    <property type="entry name" value="26kDa_periplasmic_antigen"/>
</dbReference>
<sequence>MAASALLWAGIGGGSPKEAYALGADTGTMQNTITVTGQGKVKVEPDVAYVRAAVSVTAKTAKEAQAGNAARFAAVKKVLSGTYKVSDKDVKTIGFYVHPQYNYTEKDGQVLTGYTSVHEIEITYRNLSGIGNLLDDLATAGVNQMNGVTFDTEKSDLYGNQALEKAVANARSKAETIAKASGRQLKETVSISENGAVSTPIPGRMYSEAAADSAMSKAATTVEAGEISVEAQLTVVYSMQ</sequence>
<reference evidence="1 2" key="1">
    <citation type="journal article" date="2015" name="J. Biotechnol.">
        <title>Complete genome sequence of Paenibacillus beijingensis 7188(T) (=DSM 24997(T)), a novel rhizobacterium from jujube garden soil.</title>
        <authorList>
            <person name="Kwak Y."/>
            <person name="Shin J.H."/>
        </authorList>
    </citation>
    <scope>NUCLEOTIDE SEQUENCE [LARGE SCALE GENOMIC DNA]</scope>
    <source>
        <strain evidence="1 2">DSM 24997</strain>
    </source>
</reference>
<dbReference type="Gene3D" id="3.30.70.2970">
    <property type="entry name" value="Protein of unknown function (DUF541), domain 2"/>
    <property type="match status" value="1"/>
</dbReference>
<evidence type="ECO:0000313" key="2">
    <source>
        <dbReference type="Proteomes" id="UP000032633"/>
    </source>
</evidence>
<accession>A0A0D5NRQ7</accession>
<dbReference type="GO" id="GO:0006974">
    <property type="term" value="P:DNA damage response"/>
    <property type="evidence" value="ECO:0007669"/>
    <property type="project" value="TreeGrafter"/>
</dbReference>
<dbReference type="PANTHER" id="PTHR34387">
    <property type="entry name" value="SLR1258 PROTEIN"/>
    <property type="match status" value="1"/>
</dbReference>
<dbReference type="PATRIC" id="fig|1126833.4.peg.2446"/>
<dbReference type="PANTHER" id="PTHR34387:SF1">
    <property type="entry name" value="PERIPLASMIC IMMUNOGENIC PROTEIN"/>
    <property type="match status" value="1"/>
</dbReference>
<protein>
    <recommendedName>
        <fullName evidence="3">Periplasmic immunogenic protein</fullName>
    </recommendedName>
</protein>